<dbReference type="AlphaFoldDB" id="A0A846T5B5"/>
<comment type="caution">
    <text evidence="2">The sequence shown here is derived from an EMBL/GenBank/DDBJ whole genome shotgun (WGS) entry which is preliminary data.</text>
</comment>
<dbReference type="RefSeq" id="WP_167830573.1">
    <property type="nucleotide sequence ID" value="NZ_JAAVUM010000001.1"/>
</dbReference>
<feature type="transmembrane region" description="Helical" evidence="1">
    <location>
        <begin position="129"/>
        <end position="148"/>
    </location>
</feature>
<name>A0A846T5B5_9BACI</name>
<feature type="transmembrane region" description="Helical" evidence="1">
    <location>
        <begin position="45"/>
        <end position="65"/>
    </location>
</feature>
<organism evidence="2 3">
    <name type="scientific">Mesobacillus selenatarsenatis</name>
    <dbReference type="NCBI Taxonomy" id="388741"/>
    <lineage>
        <taxon>Bacteria</taxon>
        <taxon>Bacillati</taxon>
        <taxon>Bacillota</taxon>
        <taxon>Bacilli</taxon>
        <taxon>Bacillales</taxon>
        <taxon>Bacillaceae</taxon>
        <taxon>Mesobacillus</taxon>
    </lineage>
</organism>
<proteinExistence type="predicted"/>
<evidence type="ECO:0000256" key="1">
    <source>
        <dbReference type="SAM" id="Phobius"/>
    </source>
</evidence>
<gene>
    <name evidence="2" type="ORF">GWK17_00930</name>
</gene>
<keyword evidence="1" id="KW-0812">Transmembrane</keyword>
<protein>
    <submittedName>
        <fullName evidence="2">Uncharacterized protein</fullName>
    </submittedName>
</protein>
<keyword evidence="1" id="KW-0472">Membrane</keyword>
<feature type="transmembrane region" description="Helical" evidence="1">
    <location>
        <begin position="104"/>
        <end position="123"/>
    </location>
</feature>
<evidence type="ECO:0000313" key="3">
    <source>
        <dbReference type="Proteomes" id="UP000587942"/>
    </source>
</evidence>
<keyword evidence="1" id="KW-1133">Transmembrane helix</keyword>
<sequence length="154" mass="17830">MNQKFLMSVGIFVLFAWGMIAFYYAQMDFAEVLKNPEPPWEVTINATPIFAALVIGGILSATLFMKSKKKNKSIAKAFFLPPEFEESDEREQEITAKACRASYVTMWYTFPILTALMLFYPFISESVPYYPVIIVMLFPLVQSTAYFLSWKKYY</sequence>
<dbReference type="Proteomes" id="UP000587942">
    <property type="component" value="Unassembled WGS sequence"/>
</dbReference>
<reference evidence="2 3" key="1">
    <citation type="submission" date="2020-03" db="EMBL/GenBank/DDBJ databases">
        <authorList>
            <person name="Sun Q."/>
        </authorList>
    </citation>
    <scope>NUCLEOTIDE SEQUENCE [LARGE SCALE GENOMIC DNA]</scope>
    <source>
        <strain evidence="2 3">KACC 21451</strain>
    </source>
</reference>
<accession>A0A846T5B5</accession>
<evidence type="ECO:0000313" key="2">
    <source>
        <dbReference type="EMBL" id="NKE04048.1"/>
    </source>
</evidence>
<dbReference type="EMBL" id="JAAVUM010000001">
    <property type="protein sequence ID" value="NKE04048.1"/>
    <property type="molecule type" value="Genomic_DNA"/>
</dbReference>
<feature type="transmembrane region" description="Helical" evidence="1">
    <location>
        <begin position="5"/>
        <end position="25"/>
    </location>
</feature>